<name>K0NYD1_9LACO</name>
<dbReference type="EMBL" id="AZDU01000046">
    <property type="protein sequence ID" value="KRL00414.1"/>
    <property type="molecule type" value="Genomic_DNA"/>
</dbReference>
<dbReference type="AlphaFoldDB" id="K0NYD1"/>
<sequence>MARAELTPQEKQLKKEISATLNRLLEAKGCKKIDVVNGTGINNSTIYDYFNGKFLPTQKNVIKLAAFFHVKPEEIDPRLDPTPSNAIPINRIELHRIPVIGTIACGDPIDAEQNVVDYLELPGHLPDGAFALICEGDSMEPGLQDGDRVVIEPTPNVEDGEVAAVLVDGDTKATLKQVRHVGDTIWLMPTNPAYSPIVLDKDHPGRILGKKIQMIRYGSR</sequence>
<dbReference type="Gene3D" id="1.10.260.40">
    <property type="entry name" value="lambda repressor-like DNA-binding domains"/>
    <property type="match status" value="1"/>
</dbReference>
<dbReference type="Pfam" id="PF01381">
    <property type="entry name" value="HTH_3"/>
    <property type="match status" value="1"/>
</dbReference>
<dbReference type="PANTHER" id="PTHR33516">
    <property type="entry name" value="LEXA REPRESSOR"/>
    <property type="match status" value="1"/>
</dbReference>
<dbReference type="STRING" id="1293597.FC20_GL001356"/>
<evidence type="ECO:0000313" key="2">
    <source>
        <dbReference type="EMBL" id="KRL00414.1"/>
    </source>
</evidence>
<dbReference type="SUPFAM" id="SSF51306">
    <property type="entry name" value="LexA/Signal peptidase"/>
    <property type="match status" value="1"/>
</dbReference>
<feature type="domain" description="HTH cro/C1-type" evidence="1">
    <location>
        <begin position="21"/>
        <end position="75"/>
    </location>
</feature>
<dbReference type="InterPro" id="IPR015927">
    <property type="entry name" value="Peptidase_S24_S26A/B/C"/>
</dbReference>
<protein>
    <recommendedName>
        <fullName evidence="1">HTH cro/C1-type domain-containing protein</fullName>
    </recommendedName>
</protein>
<proteinExistence type="predicted"/>
<evidence type="ECO:0000259" key="1">
    <source>
        <dbReference type="PROSITE" id="PS50943"/>
    </source>
</evidence>
<dbReference type="SMART" id="SM00530">
    <property type="entry name" value="HTH_XRE"/>
    <property type="match status" value="1"/>
</dbReference>
<dbReference type="RefSeq" id="WP_008463407.1">
    <property type="nucleotide sequence ID" value="NZ_AZDU01000046.1"/>
</dbReference>
<dbReference type="InterPro" id="IPR036286">
    <property type="entry name" value="LexA/Signal_pep-like_sf"/>
</dbReference>
<gene>
    <name evidence="2" type="ORF">FC20_GL001356</name>
</gene>
<dbReference type="InterPro" id="IPR001387">
    <property type="entry name" value="Cro/C1-type_HTH"/>
</dbReference>
<dbReference type="Pfam" id="PF00717">
    <property type="entry name" value="Peptidase_S24"/>
    <property type="match status" value="1"/>
</dbReference>
<dbReference type="InterPro" id="IPR039418">
    <property type="entry name" value="LexA-like"/>
</dbReference>
<evidence type="ECO:0000313" key="3">
    <source>
        <dbReference type="Proteomes" id="UP000051074"/>
    </source>
</evidence>
<dbReference type="eggNOG" id="COG1974">
    <property type="taxonomic scope" value="Bacteria"/>
</dbReference>
<keyword evidence="3" id="KW-1185">Reference proteome</keyword>
<comment type="caution">
    <text evidence="2">The sequence shown here is derived from an EMBL/GenBank/DDBJ whole genome shotgun (WGS) entry which is preliminary data.</text>
</comment>
<dbReference type="PANTHER" id="PTHR33516:SF2">
    <property type="entry name" value="LEXA REPRESSOR-RELATED"/>
    <property type="match status" value="1"/>
</dbReference>
<reference evidence="2 3" key="1">
    <citation type="journal article" date="2015" name="Genome Announc.">
        <title>Expanding the biotechnology potential of lactobacilli through comparative genomics of 213 strains and associated genera.</title>
        <authorList>
            <person name="Sun Z."/>
            <person name="Harris H.M."/>
            <person name="McCann A."/>
            <person name="Guo C."/>
            <person name="Argimon S."/>
            <person name="Zhang W."/>
            <person name="Yang X."/>
            <person name="Jeffery I.B."/>
            <person name="Cooney J.C."/>
            <person name="Kagawa T.F."/>
            <person name="Liu W."/>
            <person name="Song Y."/>
            <person name="Salvetti E."/>
            <person name="Wrobel A."/>
            <person name="Rasinkangas P."/>
            <person name="Parkhill J."/>
            <person name="Rea M.C."/>
            <person name="O'Sullivan O."/>
            <person name="Ritari J."/>
            <person name="Douillard F.P."/>
            <person name="Paul Ross R."/>
            <person name="Yang R."/>
            <person name="Briner A.E."/>
            <person name="Felis G.E."/>
            <person name="de Vos W.M."/>
            <person name="Barrangou R."/>
            <person name="Klaenhammer T.R."/>
            <person name="Caufield P.W."/>
            <person name="Cui Y."/>
            <person name="Zhang H."/>
            <person name="O'Toole P.W."/>
        </authorList>
    </citation>
    <scope>NUCLEOTIDE SEQUENCE [LARGE SCALE GENOMIC DNA]</scope>
    <source>
        <strain evidence="2 3">DSM 19284</strain>
    </source>
</reference>
<dbReference type="PROSITE" id="PS50943">
    <property type="entry name" value="HTH_CROC1"/>
    <property type="match status" value="1"/>
</dbReference>
<dbReference type="CDD" id="cd00093">
    <property type="entry name" value="HTH_XRE"/>
    <property type="match status" value="1"/>
</dbReference>
<dbReference type="MEROPS" id="S24.001"/>
<dbReference type="Gene3D" id="2.10.109.10">
    <property type="entry name" value="Umud Fragment, subunit A"/>
    <property type="match status" value="1"/>
</dbReference>
<dbReference type="GO" id="GO:0003677">
    <property type="term" value="F:DNA binding"/>
    <property type="evidence" value="ECO:0007669"/>
    <property type="project" value="InterPro"/>
</dbReference>
<dbReference type="CDD" id="cd06529">
    <property type="entry name" value="S24_LexA-like"/>
    <property type="match status" value="1"/>
</dbReference>
<dbReference type="PATRIC" id="fig|1293597.4.peg.1449"/>
<dbReference type="InterPro" id="IPR050077">
    <property type="entry name" value="LexA_repressor"/>
</dbReference>
<organism evidence="2 3">
    <name type="scientific">Lactobacillus equicursoris DSM 19284 = JCM 14600 = CIP 110162</name>
    <dbReference type="NCBI Taxonomy" id="1293597"/>
    <lineage>
        <taxon>Bacteria</taxon>
        <taxon>Bacillati</taxon>
        <taxon>Bacillota</taxon>
        <taxon>Bacilli</taxon>
        <taxon>Lactobacillales</taxon>
        <taxon>Lactobacillaceae</taxon>
        <taxon>Lactobacillus</taxon>
    </lineage>
</organism>
<dbReference type="Proteomes" id="UP000051074">
    <property type="component" value="Unassembled WGS sequence"/>
</dbReference>
<dbReference type="InterPro" id="IPR010982">
    <property type="entry name" value="Lambda_DNA-bd_dom_sf"/>
</dbReference>
<dbReference type="SUPFAM" id="SSF47413">
    <property type="entry name" value="lambda repressor-like DNA-binding domains"/>
    <property type="match status" value="1"/>
</dbReference>
<accession>K0NYD1</accession>